<organism evidence="10 11">
    <name type="scientific">Phytohabitans flavus</name>
    <dbReference type="NCBI Taxonomy" id="1076124"/>
    <lineage>
        <taxon>Bacteria</taxon>
        <taxon>Bacillati</taxon>
        <taxon>Actinomycetota</taxon>
        <taxon>Actinomycetes</taxon>
        <taxon>Micromonosporales</taxon>
        <taxon>Micromonosporaceae</taxon>
    </lineage>
</organism>
<evidence type="ECO:0000256" key="6">
    <source>
        <dbReference type="ARBA" id="ARBA00022989"/>
    </source>
</evidence>
<name>A0A6F8XU41_9ACTN</name>
<dbReference type="PANTHER" id="PTHR33908">
    <property type="entry name" value="MANNOSYLTRANSFERASE YKCB-RELATED"/>
    <property type="match status" value="1"/>
</dbReference>
<evidence type="ECO:0000256" key="3">
    <source>
        <dbReference type="ARBA" id="ARBA00022676"/>
    </source>
</evidence>
<feature type="transmembrane region" description="Helical" evidence="8">
    <location>
        <begin position="285"/>
        <end position="304"/>
    </location>
</feature>
<dbReference type="Pfam" id="PF13231">
    <property type="entry name" value="PMT_2"/>
    <property type="match status" value="1"/>
</dbReference>
<evidence type="ECO:0000256" key="4">
    <source>
        <dbReference type="ARBA" id="ARBA00022679"/>
    </source>
</evidence>
<reference evidence="10 11" key="1">
    <citation type="submission" date="2020-03" db="EMBL/GenBank/DDBJ databases">
        <title>Whole genome shotgun sequence of Phytohabitans flavus NBRC 107702.</title>
        <authorList>
            <person name="Komaki H."/>
            <person name="Tamura T."/>
        </authorList>
    </citation>
    <scope>NUCLEOTIDE SEQUENCE [LARGE SCALE GENOMIC DNA]</scope>
    <source>
        <strain evidence="10 11">NBRC 107702</strain>
    </source>
</reference>
<dbReference type="GO" id="GO:0009103">
    <property type="term" value="P:lipopolysaccharide biosynthetic process"/>
    <property type="evidence" value="ECO:0007669"/>
    <property type="project" value="UniProtKB-ARBA"/>
</dbReference>
<dbReference type="InterPro" id="IPR038731">
    <property type="entry name" value="RgtA/B/C-like"/>
</dbReference>
<dbReference type="KEGG" id="pfla:Pflav_037190"/>
<comment type="subcellular location">
    <subcellularLocation>
        <location evidence="1">Cell membrane</location>
        <topology evidence="1">Multi-pass membrane protein</topology>
    </subcellularLocation>
</comment>
<feature type="transmembrane region" description="Helical" evidence="8">
    <location>
        <begin position="135"/>
        <end position="151"/>
    </location>
</feature>
<dbReference type="GO" id="GO:0005886">
    <property type="term" value="C:plasma membrane"/>
    <property type="evidence" value="ECO:0007669"/>
    <property type="project" value="UniProtKB-SubCell"/>
</dbReference>
<feature type="transmembrane region" description="Helical" evidence="8">
    <location>
        <begin position="251"/>
        <end position="273"/>
    </location>
</feature>
<evidence type="ECO:0000256" key="5">
    <source>
        <dbReference type="ARBA" id="ARBA00022692"/>
    </source>
</evidence>
<evidence type="ECO:0000313" key="11">
    <source>
        <dbReference type="Proteomes" id="UP000502508"/>
    </source>
</evidence>
<evidence type="ECO:0000256" key="2">
    <source>
        <dbReference type="ARBA" id="ARBA00022475"/>
    </source>
</evidence>
<feature type="transmembrane region" description="Helical" evidence="8">
    <location>
        <begin position="106"/>
        <end position="128"/>
    </location>
</feature>
<dbReference type="EMBL" id="AP022870">
    <property type="protein sequence ID" value="BCB77309.1"/>
    <property type="molecule type" value="Genomic_DNA"/>
</dbReference>
<evidence type="ECO:0000256" key="7">
    <source>
        <dbReference type="ARBA" id="ARBA00023136"/>
    </source>
</evidence>
<dbReference type="AlphaFoldDB" id="A0A6F8XU41"/>
<protein>
    <recommendedName>
        <fullName evidence="9">Glycosyltransferase RgtA/B/C/D-like domain-containing protein</fullName>
    </recommendedName>
</protein>
<accession>A0A6F8XU41</accession>
<gene>
    <name evidence="10" type="ORF">Pflav_037190</name>
</gene>
<keyword evidence="2" id="KW-1003">Cell membrane</keyword>
<feature type="domain" description="Glycosyltransferase RgtA/B/C/D-like" evidence="9">
    <location>
        <begin position="54"/>
        <end position="204"/>
    </location>
</feature>
<dbReference type="GO" id="GO:0016763">
    <property type="term" value="F:pentosyltransferase activity"/>
    <property type="evidence" value="ECO:0007669"/>
    <property type="project" value="TreeGrafter"/>
</dbReference>
<keyword evidence="4" id="KW-0808">Transferase</keyword>
<proteinExistence type="predicted"/>
<keyword evidence="5 8" id="KW-0812">Transmembrane</keyword>
<feature type="transmembrane region" description="Helical" evidence="8">
    <location>
        <begin position="163"/>
        <end position="185"/>
    </location>
</feature>
<feature type="transmembrane region" description="Helical" evidence="8">
    <location>
        <begin position="358"/>
        <end position="379"/>
    </location>
</feature>
<feature type="transmembrane region" description="Helical" evidence="8">
    <location>
        <begin position="192"/>
        <end position="212"/>
    </location>
</feature>
<dbReference type="Proteomes" id="UP000502508">
    <property type="component" value="Chromosome"/>
</dbReference>
<reference evidence="10 11" key="2">
    <citation type="submission" date="2020-03" db="EMBL/GenBank/DDBJ databases">
        <authorList>
            <person name="Ichikawa N."/>
            <person name="Kimura A."/>
            <person name="Kitahashi Y."/>
            <person name="Uohara A."/>
        </authorList>
    </citation>
    <scope>NUCLEOTIDE SEQUENCE [LARGE SCALE GENOMIC DNA]</scope>
    <source>
        <strain evidence="10 11">NBRC 107702</strain>
    </source>
</reference>
<dbReference type="InterPro" id="IPR050297">
    <property type="entry name" value="LipidA_mod_glycosyltrf_83"/>
</dbReference>
<keyword evidence="6 8" id="KW-1133">Transmembrane helix</keyword>
<evidence type="ECO:0000256" key="1">
    <source>
        <dbReference type="ARBA" id="ARBA00004651"/>
    </source>
</evidence>
<keyword evidence="7 8" id="KW-0472">Membrane</keyword>
<feature type="transmembrane region" description="Helical" evidence="8">
    <location>
        <begin position="310"/>
        <end position="332"/>
    </location>
</feature>
<evidence type="ECO:0000313" key="10">
    <source>
        <dbReference type="EMBL" id="BCB77309.1"/>
    </source>
</evidence>
<keyword evidence="3" id="KW-0328">Glycosyltransferase</keyword>
<dbReference type="PANTHER" id="PTHR33908:SF11">
    <property type="entry name" value="MEMBRANE PROTEIN"/>
    <property type="match status" value="1"/>
</dbReference>
<sequence>MLGVVAGVTVIKFLFAANTFGTNDVRYWLRFTDAVRDHGPIGIYGLEFNGALYNHPPLTSYLLQLISWLDFHGIGDVPFLIRVPATLADVVTAVLVFELVRRWHGLAHATVAGLLVALSPVLIIVSGFHGNTDPVFVMFTLLSAFLLVAYRSPLTAAFAGVSYAAAVSVKLVPVMLLPVLLLVAFRSGWRRAVAFLAASGVVMAALWGPVLLTHWRDFSDNVLGYQGIDIREWGLVKFVEWLELPEGFTDFLVGPGRFIALLLCAVLPVLMVWRRPAALGPAVGVAFGLFLLLSPAFGMQYLVWPLAAAYLVNVWLATVYNALSSVFLILIYGTWNGNPYPWEWDVARAFPIATTRPYVLAVSIWLALAAVVVAGLLLLRRPRPGDPGGPANDDSLTVLS</sequence>
<evidence type="ECO:0000256" key="8">
    <source>
        <dbReference type="SAM" id="Phobius"/>
    </source>
</evidence>
<evidence type="ECO:0000259" key="9">
    <source>
        <dbReference type="Pfam" id="PF13231"/>
    </source>
</evidence>
<keyword evidence="11" id="KW-1185">Reference proteome</keyword>